<keyword evidence="2" id="KW-0167">Capsid protein</keyword>
<name>A0AAU7VJ11_9FIRM</name>
<feature type="compositionally biased region" description="Low complexity" evidence="1">
    <location>
        <begin position="133"/>
        <end position="146"/>
    </location>
</feature>
<gene>
    <name evidence="2" type="ORF">PRVXT_002046</name>
</gene>
<evidence type="ECO:0000313" key="2">
    <source>
        <dbReference type="EMBL" id="XBX74027.1"/>
    </source>
</evidence>
<sequence length="204" mass="23460">MFTLSQKEKSLLNELLQHEELCIQKYTNYALKAQDPQLTQLFQNLAQKEQQHYDSVDTLLQGEIPQGAQQGGGQQDQSQQSGQSQSQGQQNQQSQEQGSQNEQQSQGMQNNQQENMQSAQQQGSIMSQHKQDNQSPSQNQQNNPDSSLLEDMLMTEKYISSYYDTAVFEMSNSEVRQVLQHIQQEEQQHGEEIYNYMSEKGLYN</sequence>
<dbReference type="EMBL" id="CP158367">
    <property type="protein sequence ID" value="XBX74027.1"/>
    <property type="molecule type" value="Genomic_DNA"/>
</dbReference>
<dbReference type="Gene3D" id="1.20.5.420">
    <property type="entry name" value="Immunoglobulin FC, subunit C"/>
    <property type="match status" value="1"/>
</dbReference>
<keyword evidence="2" id="KW-0946">Virion</keyword>
<dbReference type="AlphaFoldDB" id="A0AAU7VJ11"/>
<evidence type="ECO:0000256" key="1">
    <source>
        <dbReference type="SAM" id="MobiDB-lite"/>
    </source>
</evidence>
<protein>
    <submittedName>
        <fullName evidence="2">Spore coat protein</fullName>
    </submittedName>
</protein>
<dbReference type="RefSeq" id="WP_350342788.1">
    <property type="nucleotide sequence ID" value="NZ_CP158367.1"/>
</dbReference>
<reference evidence="2" key="2">
    <citation type="submission" date="2024-06" db="EMBL/GenBank/DDBJ databases">
        <authorList>
            <person name="Petrova K.O."/>
            <person name="Toshchakov S.V."/>
            <person name="Boltjanskaja Y.V."/>
            <person name="Kevbrin V."/>
        </authorList>
    </citation>
    <scope>NUCLEOTIDE SEQUENCE</scope>
    <source>
        <strain evidence="2">Z-910T</strain>
    </source>
</reference>
<reference evidence="2" key="1">
    <citation type="journal article" date="2013" name="Extremophiles">
        <title>Proteinivorax tanatarense gen. nov., sp. nov., an anaerobic, haloalkaliphilic, proteolytic bacterium isolated from a decaying algal bloom, and proposal of Proteinivoraceae fam. nov.</title>
        <authorList>
            <person name="Kevbrin V."/>
            <person name="Boltyanskaya Y."/>
            <person name="Zhilina T."/>
            <person name="Kolganova T."/>
            <person name="Lavrentjeva E."/>
            <person name="Kuznetsov B."/>
        </authorList>
    </citation>
    <scope>NUCLEOTIDE SEQUENCE</scope>
    <source>
        <strain evidence="2">Z-910T</strain>
    </source>
</reference>
<dbReference type="Pfam" id="PF07875">
    <property type="entry name" value="Coat_F"/>
    <property type="match status" value="1"/>
</dbReference>
<dbReference type="SUPFAM" id="SSF47240">
    <property type="entry name" value="Ferritin-like"/>
    <property type="match status" value="1"/>
</dbReference>
<feature type="region of interest" description="Disordered" evidence="1">
    <location>
        <begin position="65"/>
        <end position="146"/>
    </location>
</feature>
<feature type="compositionally biased region" description="Low complexity" evidence="1">
    <location>
        <begin position="75"/>
        <end position="124"/>
    </location>
</feature>
<dbReference type="InterPro" id="IPR009078">
    <property type="entry name" value="Ferritin-like_SF"/>
</dbReference>
<accession>A0AAU7VJ11</accession>
<dbReference type="InterPro" id="IPR012851">
    <property type="entry name" value="Spore_coat_CotF-like"/>
</dbReference>
<dbReference type="CDD" id="cd00657">
    <property type="entry name" value="Ferritin_like"/>
    <property type="match status" value="1"/>
</dbReference>
<dbReference type="Gene3D" id="1.20.120.660">
    <property type="entry name" value="IL-4 antagonist (De novo design) like domain"/>
    <property type="match status" value="1"/>
</dbReference>
<organism evidence="2">
    <name type="scientific">Proteinivorax tanatarense</name>
    <dbReference type="NCBI Taxonomy" id="1260629"/>
    <lineage>
        <taxon>Bacteria</taxon>
        <taxon>Bacillati</taxon>
        <taxon>Bacillota</taxon>
        <taxon>Clostridia</taxon>
        <taxon>Eubacteriales</taxon>
        <taxon>Proteinivoracaceae</taxon>
        <taxon>Proteinivorax</taxon>
    </lineage>
</organism>
<proteinExistence type="predicted"/>